<dbReference type="GO" id="GO:0000785">
    <property type="term" value="C:chromatin"/>
    <property type="evidence" value="ECO:0007669"/>
    <property type="project" value="TreeGrafter"/>
</dbReference>
<feature type="compositionally biased region" description="Pro residues" evidence="5">
    <location>
        <begin position="217"/>
        <end position="231"/>
    </location>
</feature>
<accession>A0AAV5R8U2</accession>
<proteinExistence type="predicted"/>
<comment type="caution">
    <text evidence="7">The sequence shown here is derived from an EMBL/GenBank/DDBJ whole genome shotgun (WGS) entry which is preliminary data.</text>
</comment>
<dbReference type="GO" id="GO:0016925">
    <property type="term" value="P:protein sumoylation"/>
    <property type="evidence" value="ECO:0007669"/>
    <property type="project" value="TreeGrafter"/>
</dbReference>
<feature type="compositionally biased region" description="Polar residues" evidence="5">
    <location>
        <begin position="142"/>
        <end position="152"/>
    </location>
</feature>
<dbReference type="PANTHER" id="PTHR10782:SF4">
    <property type="entry name" value="TONALLI, ISOFORM E"/>
    <property type="match status" value="1"/>
</dbReference>
<dbReference type="Gene3D" id="3.30.40.10">
    <property type="entry name" value="Zinc/RING finger domain, C3HC4 (zinc finger)"/>
    <property type="match status" value="1"/>
</dbReference>
<feature type="domain" description="SP-RING-type" evidence="6">
    <location>
        <begin position="274"/>
        <end position="369"/>
    </location>
</feature>
<feature type="compositionally biased region" description="Polar residues" evidence="5">
    <location>
        <begin position="195"/>
        <end position="216"/>
    </location>
</feature>
<dbReference type="PANTHER" id="PTHR10782">
    <property type="entry name" value="ZINC FINGER MIZ DOMAIN-CONTAINING PROTEIN"/>
    <property type="match status" value="1"/>
</dbReference>
<dbReference type="EMBL" id="BTGB01000009">
    <property type="protein sequence ID" value="GMM47965.1"/>
    <property type="molecule type" value="Genomic_DNA"/>
</dbReference>
<dbReference type="AlphaFoldDB" id="A0AAV5R8U2"/>
<dbReference type="GO" id="GO:0008270">
    <property type="term" value="F:zinc ion binding"/>
    <property type="evidence" value="ECO:0007669"/>
    <property type="project" value="UniProtKB-KW"/>
</dbReference>
<keyword evidence="8" id="KW-1185">Reference proteome</keyword>
<dbReference type="Proteomes" id="UP001378960">
    <property type="component" value="Unassembled WGS sequence"/>
</dbReference>
<evidence type="ECO:0000256" key="5">
    <source>
        <dbReference type="SAM" id="MobiDB-lite"/>
    </source>
</evidence>
<dbReference type="Pfam" id="PF02891">
    <property type="entry name" value="zf-MIZ"/>
    <property type="match status" value="1"/>
</dbReference>
<keyword evidence="1" id="KW-0479">Metal-binding</keyword>
<feature type="compositionally biased region" description="Low complexity" evidence="5">
    <location>
        <begin position="168"/>
        <end position="193"/>
    </location>
</feature>
<protein>
    <recommendedName>
        <fullName evidence="6">SP-RING-type domain-containing protein</fullName>
    </recommendedName>
</protein>
<evidence type="ECO:0000259" key="6">
    <source>
        <dbReference type="PROSITE" id="PS51044"/>
    </source>
</evidence>
<reference evidence="7 8" key="1">
    <citation type="journal article" date="2023" name="Elife">
        <title>Identification of key yeast species and microbe-microbe interactions impacting larval growth of Drosophila in the wild.</title>
        <authorList>
            <person name="Mure A."/>
            <person name="Sugiura Y."/>
            <person name="Maeda R."/>
            <person name="Honda K."/>
            <person name="Sakurai N."/>
            <person name="Takahashi Y."/>
            <person name="Watada M."/>
            <person name="Katoh T."/>
            <person name="Gotoh A."/>
            <person name="Gotoh Y."/>
            <person name="Taniguchi I."/>
            <person name="Nakamura K."/>
            <person name="Hayashi T."/>
            <person name="Katayama T."/>
            <person name="Uemura T."/>
            <person name="Hattori Y."/>
        </authorList>
    </citation>
    <scope>NUCLEOTIDE SEQUENCE [LARGE SCALE GENOMIC DNA]</scope>
    <source>
        <strain evidence="7 8">PK-24</strain>
    </source>
</reference>
<gene>
    <name evidence="7" type="ORF">DAPK24_045630</name>
</gene>
<evidence type="ECO:0000313" key="7">
    <source>
        <dbReference type="EMBL" id="GMM47965.1"/>
    </source>
</evidence>
<evidence type="ECO:0000256" key="3">
    <source>
        <dbReference type="ARBA" id="ARBA00022833"/>
    </source>
</evidence>
<evidence type="ECO:0000256" key="2">
    <source>
        <dbReference type="ARBA" id="ARBA00022771"/>
    </source>
</evidence>
<dbReference type="InterPro" id="IPR013083">
    <property type="entry name" value="Znf_RING/FYVE/PHD"/>
</dbReference>
<feature type="region of interest" description="Disordered" evidence="5">
    <location>
        <begin position="26"/>
        <end position="46"/>
    </location>
</feature>
<dbReference type="PROSITE" id="PS51044">
    <property type="entry name" value="ZF_SP_RING"/>
    <property type="match status" value="1"/>
</dbReference>
<sequence>MPALATHTEDGRIMLKISLNQNSNLDSNSDLNSNSNIPPTSPDLSDISLSDIENAVITTEKLSNRISKIKTNKSFIISMKLPKDKLMKSLTPINLPPIFQPQELQSHITPSNKPPSNKPPQLQPHLLPTLQSLLPPTFQPRPDTNSSVETQLQSHIQPQPQPQPEAQPQPQSQHQPEAAQAQDQPQAQLLPSPTFQPKSQPESQPSDKSQQTNESQPPLPPPVRAPTPPTSQPSFLETTPKGKKKRPKPLYSRLMIRYNVPFINPTNNAEEDNDDEDLIEKYFKLSLKDPLTGSRIQIPIRSRFCSHAECFDYITFLSLYNLRPFRIHLRRQISNLPPGPLGVSSDNIKPVVLSVLNDTKRPFLEAKKHNFNTSSFEYKNKMKNFKYYHKPLNDLEWFCCPICNLEFNIKKLGDIYVVGELIDLLLDVNDLSFNILQIDLSNGETKWINDDEEEAKPIKETEIQTIDLDDEDEDYDDNIINTNNNTNANTNINMTIPKSIIIPTDSSTPTTGVDEEAQMLEEIDALFDELPPSPDSQSPIRQNQIPTTLPISKHIQPYPPNVPVFMPISNYSGVVAFRPTPFTPDTQQQNHVFMSGEGVPDDPIVLD</sequence>
<dbReference type="GO" id="GO:0061665">
    <property type="term" value="F:SUMO ligase activity"/>
    <property type="evidence" value="ECO:0007669"/>
    <property type="project" value="TreeGrafter"/>
</dbReference>
<feature type="compositionally biased region" description="Low complexity" evidence="5">
    <location>
        <begin position="123"/>
        <end position="136"/>
    </location>
</feature>
<evidence type="ECO:0000256" key="1">
    <source>
        <dbReference type="ARBA" id="ARBA00022723"/>
    </source>
</evidence>
<dbReference type="InterPro" id="IPR004181">
    <property type="entry name" value="Znf_MIZ"/>
</dbReference>
<keyword evidence="2 4" id="KW-0863">Zinc-finger</keyword>
<feature type="compositionally biased region" description="Pro residues" evidence="5">
    <location>
        <begin position="112"/>
        <end position="122"/>
    </location>
</feature>
<evidence type="ECO:0000313" key="8">
    <source>
        <dbReference type="Proteomes" id="UP001378960"/>
    </source>
</evidence>
<evidence type="ECO:0000256" key="4">
    <source>
        <dbReference type="PROSITE-ProRule" id="PRU00452"/>
    </source>
</evidence>
<keyword evidence="3" id="KW-0862">Zinc</keyword>
<feature type="region of interest" description="Disordered" evidence="5">
    <location>
        <begin position="105"/>
        <end position="250"/>
    </location>
</feature>
<organism evidence="7 8">
    <name type="scientific">Pichia kluyveri</name>
    <name type="common">Yeast</name>
    <dbReference type="NCBI Taxonomy" id="36015"/>
    <lineage>
        <taxon>Eukaryota</taxon>
        <taxon>Fungi</taxon>
        <taxon>Dikarya</taxon>
        <taxon>Ascomycota</taxon>
        <taxon>Saccharomycotina</taxon>
        <taxon>Pichiomycetes</taxon>
        <taxon>Pichiales</taxon>
        <taxon>Pichiaceae</taxon>
        <taxon>Pichia</taxon>
    </lineage>
</organism>
<name>A0AAV5R8U2_PICKL</name>